<protein>
    <submittedName>
        <fullName evidence="2">Uncharacterized protein</fullName>
    </submittedName>
</protein>
<feature type="transmembrane region" description="Helical" evidence="1">
    <location>
        <begin position="7"/>
        <end position="25"/>
    </location>
</feature>
<keyword evidence="1" id="KW-1133">Transmembrane helix</keyword>
<evidence type="ECO:0000313" key="2">
    <source>
        <dbReference type="EMBL" id="JAD99583.1"/>
    </source>
</evidence>
<keyword evidence="1" id="KW-0812">Transmembrane</keyword>
<keyword evidence="1" id="KW-0472">Membrane</keyword>
<proteinExistence type="predicted"/>
<reference evidence="2" key="1">
    <citation type="submission" date="2014-09" db="EMBL/GenBank/DDBJ databases">
        <authorList>
            <person name="Magalhaes I.L.F."/>
            <person name="Oliveira U."/>
            <person name="Santos F.R."/>
            <person name="Vidigal T.H.D.A."/>
            <person name="Brescovit A.D."/>
            <person name="Santos A.J."/>
        </authorList>
    </citation>
    <scope>NUCLEOTIDE SEQUENCE</scope>
    <source>
        <tissue evidence="2">Shoot tissue taken approximately 20 cm above the soil surface</tissue>
    </source>
</reference>
<reference evidence="2" key="2">
    <citation type="journal article" date="2015" name="Data Brief">
        <title>Shoot transcriptome of the giant reed, Arundo donax.</title>
        <authorList>
            <person name="Barrero R.A."/>
            <person name="Guerrero F.D."/>
            <person name="Moolhuijzen P."/>
            <person name="Goolsby J.A."/>
            <person name="Tidwell J."/>
            <person name="Bellgard S.E."/>
            <person name="Bellgard M.I."/>
        </authorList>
    </citation>
    <scope>NUCLEOTIDE SEQUENCE</scope>
    <source>
        <tissue evidence="2">Shoot tissue taken approximately 20 cm above the soil surface</tissue>
    </source>
</reference>
<dbReference type="AlphaFoldDB" id="A0A0A9EKR5"/>
<name>A0A0A9EKR5_ARUDO</name>
<organism evidence="2">
    <name type="scientific">Arundo donax</name>
    <name type="common">Giant reed</name>
    <name type="synonym">Donax arundinaceus</name>
    <dbReference type="NCBI Taxonomy" id="35708"/>
    <lineage>
        <taxon>Eukaryota</taxon>
        <taxon>Viridiplantae</taxon>
        <taxon>Streptophyta</taxon>
        <taxon>Embryophyta</taxon>
        <taxon>Tracheophyta</taxon>
        <taxon>Spermatophyta</taxon>
        <taxon>Magnoliopsida</taxon>
        <taxon>Liliopsida</taxon>
        <taxon>Poales</taxon>
        <taxon>Poaceae</taxon>
        <taxon>PACMAD clade</taxon>
        <taxon>Arundinoideae</taxon>
        <taxon>Arundineae</taxon>
        <taxon>Arundo</taxon>
    </lineage>
</organism>
<dbReference type="EMBL" id="GBRH01198312">
    <property type="protein sequence ID" value="JAD99583.1"/>
    <property type="molecule type" value="Transcribed_RNA"/>
</dbReference>
<sequence>MVISFQSLHFSFSVAVVGILLYPSILM</sequence>
<accession>A0A0A9EKR5</accession>
<evidence type="ECO:0000256" key="1">
    <source>
        <dbReference type="SAM" id="Phobius"/>
    </source>
</evidence>